<dbReference type="Gene3D" id="3.40.1080.10">
    <property type="entry name" value="Glutaconate Coenzyme A-transferase"/>
    <property type="match status" value="1"/>
</dbReference>
<dbReference type="PANTHER" id="PTHR21432:SF20">
    <property type="entry name" value="ACETYL-COA HYDROLASE"/>
    <property type="match status" value="1"/>
</dbReference>
<gene>
    <name evidence="5" type="ORF">A2042_08440</name>
</gene>
<dbReference type="InterPro" id="IPR026888">
    <property type="entry name" value="AcetylCoA_hyd_C"/>
</dbReference>
<dbReference type="GO" id="GO:0008775">
    <property type="term" value="F:acetate CoA-transferase activity"/>
    <property type="evidence" value="ECO:0007669"/>
    <property type="project" value="InterPro"/>
</dbReference>
<evidence type="ECO:0000313" key="6">
    <source>
        <dbReference type="Proteomes" id="UP000178526"/>
    </source>
</evidence>
<evidence type="ECO:0000259" key="4">
    <source>
        <dbReference type="Pfam" id="PF13336"/>
    </source>
</evidence>
<comment type="similarity">
    <text evidence="1">Belongs to the acetyl-CoA hydrolase/transferase family.</text>
</comment>
<sequence>MDWPSIYRNKITTPEKAVEYIKSGNRIIIGSGCAEPQVLVKALNSIAPKLRDVEIISLLTTGIAGYTDEEYHGIFRHNAFFVGANTRNAVNEGRADFTPIFLSEIPRQFKLGLLPVDVALIQVSPPDEHGFCSFGISVDIVKPAAENAKFVLAEVNDRMPRVLGDSFIHVRKFTAVVESSDPILTLPRTESTDVQMKIGKNVADLIEDCSTLQMGIGGIPDAVLSLLGNKKDLGIHTEMFSDGVIELVEKGVINNEKKTLHPGKIISSFIMGNKELYDYINNNPMIELHPSDYTNDPFIISQNNKMVAINSALEIDITGQVCADTIGPRQYSGIGGQVDFIRGAARSEGGKPIIAIPSTAKNGKISRIVPRFDTGTAVVTSRGDVHWIVTEYGAVNLHGKSLRERAKALISIAHPDFREMLEKEARERKYL</sequence>
<dbReference type="SUPFAM" id="SSF100950">
    <property type="entry name" value="NagB/RpiA/CoA transferase-like"/>
    <property type="match status" value="2"/>
</dbReference>
<dbReference type="PANTHER" id="PTHR21432">
    <property type="entry name" value="ACETYL-COA HYDROLASE-RELATED"/>
    <property type="match status" value="1"/>
</dbReference>
<dbReference type="InterPro" id="IPR003702">
    <property type="entry name" value="ActCoA_hydro_N"/>
</dbReference>
<dbReference type="Pfam" id="PF13336">
    <property type="entry name" value="AcetylCoA_hyd_C"/>
    <property type="match status" value="1"/>
</dbReference>
<evidence type="ECO:0000256" key="2">
    <source>
        <dbReference type="ARBA" id="ARBA00022679"/>
    </source>
</evidence>
<dbReference type="Gene3D" id="3.30.750.70">
    <property type="entry name" value="4-hydroxybutyrate coenzyme like domains"/>
    <property type="match status" value="1"/>
</dbReference>
<dbReference type="Gene3D" id="3.40.1080.20">
    <property type="entry name" value="Acetyl-CoA hydrolase/transferase C-terminal domain"/>
    <property type="match status" value="1"/>
</dbReference>
<feature type="domain" description="Acetyl-CoA hydrolase/transferase C-terminal" evidence="4">
    <location>
        <begin position="272"/>
        <end position="425"/>
    </location>
</feature>
<dbReference type="AlphaFoldDB" id="A0A1F7RDZ7"/>
<dbReference type="InterPro" id="IPR037171">
    <property type="entry name" value="NagB/RpiA_transferase-like"/>
</dbReference>
<feature type="domain" description="Acetyl-CoA hydrolase/transferase N-terminal" evidence="3">
    <location>
        <begin position="7"/>
        <end position="180"/>
    </location>
</feature>
<organism evidence="5 6">
    <name type="scientific">Candidatus Schekmanbacteria bacterium GWA2_38_11</name>
    <dbReference type="NCBI Taxonomy" id="1817876"/>
    <lineage>
        <taxon>Bacteria</taxon>
        <taxon>Candidatus Schekmaniibacteriota</taxon>
    </lineage>
</organism>
<accession>A0A1F7RDZ7</accession>
<dbReference type="Pfam" id="PF02550">
    <property type="entry name" value="AcetylCoA_hydro"/>
    <property type="match status" value="1"/>
</dbReference>
<proteinExistence type="inferred from homology"/>
<evidence type="ECO:0000256" key="1">
    <source>
        <dbReference type="ARBA" id="ARBA00009632"/>
    </source>
</evidence>
<reference evidence="5 6" key="1">
    <citation type="journal article" date="2016" name="Nat. Commun.">
        <title>Thousands of microbial genomes shed light on interconnected biogeochemical processes in an aquifer system.</title>
        <authorList>
            <person name="Anantharaman K."/>
            <person name="Brown C.T."/>
            <person name="Hug L.A."/>
            <person name="Sharon I."/>
            <person name="Castelle C.J."/>
            <person name="Probst A.J."/>
            <person name="Thomas B.C."/>
            <person name="Singh A."/>
            <person name="Wilkins M.J."/>
            <person name="Karaoz U."/>
            <person name="Brodie E.L."/>
            <person name="Williams K.H."/>
            <person name="Hubbard S.S."/>
            <person name="Banfield J.F."/>
        </authorList>
    </citation>
    <scope>NUCLEOTIDE SEQUENCE [LARGE SCALE GENOMIC DNA]</scope>
</reference>
<dbReference type="Proteomes" id="UP000178526">
    <property type="component" value="Unassembled WGS sequence"/>
</dbReference>
<dbReference type="GO" id="GO:0006083">
    <property type="term" value="P:acetate metabolic process"/>
    <property type="evidence" value="ECO:0007669"/>
    <property type="project" value="InterPro"/>
</dbReference>
<protein>
    <submittedName>
        <fullName evidence="5">4-hydroxybutyrate CoA-transferase</fullName>
    </submittedName>
</protein>
<evidence type="ECO:0000313" key="5">
    <source>
        <dbReference type="EMBL" id="OGL39641.1"/>
    </source>
</evidence>
<dbReference type="InterPro" id="IPR038460">
    <property type="entry name" value="AcetylCoA_hyd_C_sf"/>
</dbReference>
<evidence type="ECO:0000259" key="3">
    <source>
        <dbReference type="Pfam" id="PF02550"/>
    </source>
</evidence>
<dbReference type="InterPro" id="IPR046433">
    <property type="entry name" value="ActCoA_hydro"/>
</dbReference>
<dbReference type="EMBL" id="MGDB01000114">
    <property type="protein sequence ID" value="OGL39641.1"/>
    <property type="molecule type" value="Genomic_DNA"/>
</dbReference>
<keyword evidence="2 5" id="KW-0808">Transferase</keyword>
<name>A0A1F7RDZ7_9BACT</name>
<comment type="caution">
    <text evidence="5">The sequence shown here is derived from an EMBL/GenBank/DDBJ whole genome shotgun (WGS) entry which is preliminary data.</text>
</comment>